<reference evidence="2" key="1">
    <citation type="journal article" date="2014" name="Int. J. Syst. Evol. Microbiol.">
        <title>Complete genome sequence of Corynebacterium casei LMG S-19264T (=DSM 44701T), isolated from a smear-ripened cheese.</title>
        <authorList>
            <consortium name="US DOE Joint Genome Institute (JGI-PGF)"/>
            <person name="Walter F."/>
            <person name="Albersmeier A."/>
            <person name="Kalinowski J."/>
            <person name="Ruckert C."/>
        </authorList>
    </citation>
    <scope>NUCLEOTIDE SEQUENCE</scope>
    <source>
        <strain evidence="2">JCM 4633</strain>
    </source>
</reference>
<proteinExistence type="predicted"/>
<organism evidence="2 3">
    <name type="scientific">Streptomyces cinnamoneus</name>
    <name type="common">Streptoverticillium cinnamoneum</name>
    <dbReference type="NCBI Taxonomy" id="53446"/>
    <lineage>
        <taxon>Bacteria</taxon>
        <taxon>Bacillati</taxon>
        <taxon>Actinomycetota</taxon>
        <taxon>Actinomycetes</taxon>
        <taxon>Kitasatosporales</taxon>
        <taxon>Streptomycetaceae</taxon>
        <taxon>Streptomyces</taxon>
        <taxon>Streptomyces cinnamoneus group</taxon>
    </lineage>
</organism>
<name>A0A918WFP2_STRCJ</name>
<evidence type="ECO:0000256" key="1">
    <source>
        <dbReference type="SAM" id="MobiDB-lite"/>
    </source>
</evidence>
<accession>A0A918WFP2</accession>
<feature type="compositionally biased region" description="Basic and acidic residues" evidence="1">
    <location>
        <begin position="50"/>
        <end position="61"/>
    </location>
</feature>
<dbReference type="EMBL" id="BMVB01000003">
    <property type="protein sequence ID" value="GHC39530.1"/>
    <property type="molecule type" value="Genomic_DNA"/>
</dbReference>
<evidence type="ECO:0000313" key="2">
    <source>
        <dbReference type="EMBL" id="GHC39530.1"/>
    </source>
</evidence>
<feature type="region of interest" description="Disordered" evidence="1">
    <location>
        <begin position="50"/>
        <end position="109"/>
    </location>
</feature>
<evidence type="ECO:0000313" key="3">
    <source>
        <dbReference type="Proteomes" id="UP000646244"/>
    </source>
</evidence>
<gene>
    <name evidence="2" type="ORF">GCM10010507_11690</name>
</gene>
<protein>
    <submittedName>
        <fullName evidence="2">Uncharacterized protein</fullName>
    </submittedName>
</protein>
<dbReference type="Proteomes" id="UP000646244">
    <property type="component" value="Unassembled WGS sequence"/>
</dbReference>
<comment type="caution">
    <text evidence="2">The sequence shown here is derived from an EMBL/GenBank/DDBJ whole genome shotgun (WGS) entry which is preliminary data.</text>
</comment>
<feature type="compositionally biased region" description="Polar residues" evidence="1">
    <location>
        <begin position="77"/>
        <end position="93"/>
    </location>
</feature>
<reference evidence="2" key="2">
    <citation type="submission" date="2020-09" db="EMBL/GenBank/DDBJ databases">
        <authorList>
            <person name="Sun Q."/>
            <person name="Ohkuma M."/>
        </authorList>
    </citation>
    <scope>NUCLEOTIDE SEQUENCE</scope>
    <source>
        <strain evidence="2">JCM 4633</strain>
    </source>
</reference>
<dbReference type="AlphaFoldDB" id="A0A918WFP2"/>
<sequence>MEELRQLTDAAEAECLSGYGCDGDEHWTPAAVREWWRDRGRIREYLADRRGAWEADDEKSGRALPPPPATTPRTSTVSWPRTSALISSGSTSGILRRRRTGCHGSSRGQ</sequence>